<dbReference type="EMBL" id="PKUS01000039">
    <property type="protein sequence ID" value="PLW67039.1"/>
    <property type="molecule type" value="Genomic_DNA"/>
</dbReference>
<evidence type="ECO:0000259" key="1">
    <source>
        <dbReference type="Pfam" id="PF00534"/>
    </source>
</evidence>
<comment type="caution">
    <text evidence="3">The sequence shown here is derived from an EMBL/GenBank/DDBJ whole genome shotgun (WGS) entry which is preliminary data.</text>
</comment>
<evidence type="ECO:0000313" key="4">
    <source>
        <dbReference type="Proteomes" id="UP000235005"/>
    </source>
</evidence>
<dbReference type="GO" id="GO:1901135">
    <property type="term" value="P:carbohydrate derivative metabolic process"/>
    <property type="evidence" value="ECO:0007669"/>
    <property type="project" value="UniProtKB-ARBA"/>
</dbReference>
<dbReference type="GO" id="GO:0016757">
    <property type="term" value="F:glycosyltransferase activity"/>
    <property type="evidence" value="ECO:0007669"/>
    <property type="project" value="InterPro"/>
</dbReference>
<dbReference type="CDD" id="cd03801">
    <property type="entry name" value="GT4_PimA-like"/>
    <property type="match status" value="1"/>
</dbReference>
<dbReference type="Pfam" id="PF00534">
    <property type="entry name" value="Glycos_transf_1"/>
    <property type="match status" value="1"/>
</dbReference>
<dbReference type="SUPFAM" id="SSF53756">
    <property type="entry name" value="UDP-Glycosyltransferase/glycogen phosphorylase"/>
    <property type="match status" value="1"/>
</dbReference>
<dbReference type="InterPro" id="IPR001296">
    <property type="entry name" value="Glyco_trans_1"/>
</dbReference>
<dbReference type="PANTHER" id="PTHR12526:SF630">
    <property type="entry name" value="GLYCOSYLTRANSFERASE"/>
    <property type="match status" value="1"/>
</dbReference>
<dbReference type="InterPro" id="IPR028098">
    <property type="entry name" value="Glyco_trans_4-like_N"/>
</dbReference>
<dbReference type="Pfam" id="PF13439">
    <property type="entry name" value="Glyco_transf_4"/>
    <property type="match status" value="1"/>
</dbReference>
<dbReference type="AlphaFoldDB" id="A0A2N5WXR4"/>
<keyword evidence="4" id="KW-1185">Reference proteome</keyword>
<dbReference type="PANTHER" id="PTHR12526">
    <property type="entry name" value="GLYCOSYLTRANSFERASE"/>
    <property type="match status" value="1"/>
</dbReference>
<accession>A0A2N5WXR4</accession>
<evidence type="ECO:0000313" key="3">
    <source>
        <dbReference type="EMBL" id="PLW67039.1"/>
    </source>
</evidence>
<protein>
    <recommendedName>
        <fullName evidence="5">Glycosyltransferase family 1 protein</fullName>
    </recommendedName>
</protein>
<proteinExistence type="predicted"/>
<feature type="domain" description="Glycosyltransferase subfamily 4-like N-terminal" evidence="2">
    <location>
        <begin position="74"/>
        <end position="169"/>
    </location>
</feature>
<sequence length="366" mass="41968">MNLRYTAAVVGADLTSNGGIASVVKAFCKQHASETPRNFDIYLLKTSHYKDGSKLDNYVLVFFALFKFLYKVVTTRRIIVHIHSSYGASFYRKSVFWLIAKLFRLPVILHLHSSKFDEFFLNAPKFKRKYINWILKNSDVVIALCNDWKRKLEQEFQLTNIVVVHNPIEHIYQPNQFEGTGELKILYMGFFIPSKGIEDLLLTAKRLSDDNTKFRLSIAGKGDLEDYIRTTIANLELEKNVNFVGWVSGEKKAELYKQTDVLFLPSYNEGMPMVILESLGHGIPVVSTDIAGIPDIVINSKNGFLHRPGEIEAFKESLKYFQTDRSRLTSFGAFSHSLAKEFSLPKFYGRVVDVYELLYIKHFATT</sequence>
<evidence type="ECO:0000259" key="2">
    <source>
        <dbReference type="Pfam" id="PF13439"/>
    </source>
</evidence>
<dbReference type="OrthoDB" id="9814639at2"/>
<dbReference type="RefSeq" id="WP_101518942.1">
    <property type="nucleotide sequence ID" value="NZ_PKUS01000039.1"/>
</dbReference>
<feature type="domain" description="Glycosyl transferase family 1" evidence="1">
    <location>
        <begin position="178"/>
        <end position="330"/>
    </location>
</feature>
<name>A0A2N5WXR4_9GAMM</name>
<reference evidence="3 4" key="1">
    <citation type="submission" date="2018-01" db="EMBL/GenBank/DDBJ databases">
        <title>The draft genome sequence of Halioglobus lutimaris HF004.</title>
        <authorList>
            <person name="Du Z.-J."/>
            <person name="Shi M.-J."/>
        </authorList>
    </citation>
    <scope>NUCLEOTIDE SEQUENCE [LARGE SCALE GENOMIC DNA]</scope>
    <source>
        <strain evidence="3 4">HF004</strain>
    </source>
</reference>
<gene>
    <name evidence="3" type="ORF">C0039_18655</name>
</gene>
<organism evidence="3 4">
    <name type="scientific">Pseudohalioglobus lutimaris</name>
    <dbReference type="NCBI Taxonomy" id="1737061"/>
    <lineage>
        <taxon>Bacteria</taxon>
        <taxon>Pseudomonadati</taxon>
        <taxon>Pseudomonadota</taxon>
        <taxon>Gammaproteobacteria</taxon>
        <taxon>Cellvibrionales</taxon>
        <taxon>Halieaceae</taxon>
        <taxon>Pseudohalioglobus</taxon>
    </lineage>
</organism>
<dbReference type="Proteomes" id="UP000235005">
    <property type="component" value="Unassembled WGS sequence"/>
</dbReference>
<evidence type="ECO:0008006" key="5">
    <source>
        <dbReference type="Google" id="ProtNLM"/>
    </source>
</evidence>
<dbReference type="Gene3D" id="3.40.50.2000">
    <property type="entry name" value="Glycogen Phosphorylase B"/>
    <property type="match status" value="2"/>
</dbReference>